<dbReference type="RefSeq" id="WP_133997754.1">
    <property type="nucleotide sequence ID" value="NZ_SODV01000002.1"/>
</dbReference>
<dbReference type="Pfam" id="PF00903">
    <property type="entry name" value="Glyoxalase"/>
    <property type="match status" value="1"/>
</dbReference>
<dbReference type="Gene3D" id="3.10.180.10">
    <property type="entry name" value="2,3-Dihydroxybiphenyl 1,2-Dioxygenase, domain 1"/>
    <property type="match status" value="1"/>
</dbReference>
<dbReference type="CDD" id="cd06587">
    <property type="entry name" value="VOC"/>
    <property type="match status" value="1"/>
</dbReference>
<evidence type="ECO:0000313" key="2">
    <source>
        <dbReference type="EMBL" id="TDW96755.1"/>
    </source>
</evidence>
<sequence>MSTVAFFDFVTAINARDAERLHSLMTPDHVFLDAIGNRVNGADAARDGWIKYFHWFPDYAIELTDALETAHTVLATGFAMGTYLGIPGENHWRIPAAWKAQILGDQISHWQVYADTKIPFDIIDRHAAVSPDGARVTSIGGVFFKCREPEKLKEWYTRHLGLRTDAYGTSFAWRQWDGRRKGFTAWSPFPPDTNYFAPSDKDFMFNYRVVHIESLVAQLREEGVVVLDEIEAYPYGKFVHILDPENNKIELWESDDEAYSKILGAVTR</sequence>
<dbReference type="EMBL" id="SODV01000002">
    <property type="protein sequence ID" value="TDW96755.1"/>
    <property type="molecule type" value="Genomic_DNA"/>
</dbReference>
<evidence type="ECO:0000259" key="1">
    <source>
        <dbReference type="PROSITE" id="PS51819"/>
    </source>
</evidence>
<dbReference type="AlphaFoldDB" id="A0A4R8DGW2"/>
<dbReference type="Pfam" id="PF12680">
    <property type="entry name" value="SnoaL_2"/>
    <property type="match status" value="1"/>
</dbReference>
<dbReference type="InterPro" id="IPR004360">
    <property type="entry name" value="Glyas_Fos-R_dOase_dom"/>
</dbReference>
<dbReference type="InterPro" id="IPR037523">
    <property type="entry name" value="VOC_core"/>
</dbReference>
<proteinExistence type="predicted"/>
<evidence type="ECO:0000313" key="3">
    <source>
        <dbReference type="Proteomes" id="UP000294498"/>
    </source>
</evidence>
<organism evidence="2 3">
    <name type="scientific">Dinghuibacter silviterrae</name>
    <dbReference type="NCBI Taxonomy" id="1539049"/>
    <lineage>
        <taxon>Bacteria</taxon>
        <taxon>Pseudomonadati</taxon>
        <taxon>Bacteroidota</taxon>
        <taxon>Chitinophagia</taxon>
        <taxon>Chitinophagales</taxon>
        <taxon>Chitinophagaceae</taxon>
        <taxon>Dinghuibacter</taxon>
    </lineage>
</organism>
<accession>A0A4R8DGW2</accession>
<feature type="domain" description="VOC" evidence="1">
    <location>
        <begin position="138"/>
        <end position="254"/>
    </location>
</feature>
<reference evidence="2 3" key="1">
    <citation type="submission" date="2019-03" db="EMBL/GenBank/DDBJ databases">
        <title>Genomic Encyclopedia of Type Strains, Phase IV (KMG-IV): sequencing the most valuable type-strain genomes for metagenomic binning, comparative biology and taxonomic classification.</title>
        <authorList>
            <person name="Goeker M."/>
        </authorList>
    </citation>
    <scope>NUCLEOTIDE SEQUENCE [LARGE SCALE GENOMIC DNA]</scope>
    <source>
        <strain evidence="2 3">DSM 100059</strain>
    </source>
</reference>
<dbReference type="OrthoDB" id="9799428at2"/>
<dbReference type="SUPFAM" id="SSF54427">
    <property type="entry name" value="NTF2-like"/>
    <property type="match status" value="1"/>
</dbReference>
<dbReference type="InterPro" id="IPR037401">
    <property type="entry name" value="SnoaL-like"/>
</dbReference>
<protein>
    <submittedName>
        <fullName evidence="2">SnoaL-like protein</fullName>
    </submittedName>
</protein>
<dbReference type="Gene3D" id="3.10.450.50">
    <property type="match status" value="1"/>
</dbReference>
<keyword evidence="3" id="KW-1185">Reference proteome</keyword>
<name>A0A4R8DGW2_9BACT</name>
<dbReference type="Proteomes" id="UP000294498">
    <property type="component" value="Unassembled WGS sequence"/>
</dbReference>
<dbReference type="InterPro" id="IPR029068">
    <property type="entry name" value="Glyas_Bleomycin-R_OHBP_Dase"/>
</dbReference>
<dbReference type="SUPFAM" id="SSF54593">
    <property type="entry name" value="Glyoxalase/Bleomycin resistance protein/Dihydroxybiphenyl dioxygenase"/>
    <property type="match status" value="1"/>
</dbReference>
<comment type="caution">
    <text evidence="2">The sequence shown here is derived from an EMBL/GenBank/DDBJ whole genome shotgun (WGS) entry which is preliminary data.</text>
</comment>
<gene>
    <name evidence="2" type="ORF">EDB95_4591</name>
</gene>
<dbReference type="InterPro" id="IPR032710">
    <property type="entry name" value="NTF2-like_dom_sf"/>
</dbReference>
<dbReference type="PROSITE" id="PS51819">
    <property type="entry name" value="VOC"/>
    <property type="match status" value="1"/>
</dbReference>